<comment type="caution">
    <text evidence="1">The sequence shown here is derived from an EMBL/GenBank/DDBJ whole genome shotgun (WGS) entry which is preliminary data.</text>
</comment>
<dbReference type="EMBL" id="SDAM02000323">
    <property type="protein sequence ID" value="KAH6824653.1"/>
    <property type="molecule type" value="Genomic_DNA"/>
</dbReference>
<keyword evidence="2" id="KW-1185">Reference proteome</keyword>
<accession>A0AAD4IZX1</accession>
<dbReference type="AlphaFoldDB" id="A0AAD4IZX1"/>
<evidence type="ECO:0000313" key="2">
    <source>
        <dbReference type="Proteomes" id="UP001190926"/>
    </source>
</evidence>
<organism evidence="1 2">
    <name type="scientific">Perilla frutescens var. hirtella</name>
    <name type="common">Perilla citriodora</name>
    <name type="synonym">Perilla setoyensis</name>
    <dbReference type="NCBI Taxonomy" id="608512"/>
    <lineage>
        <taxon>Eukaryota</taxon>
        <taxon>Viridiplantae</taxon>
        <taxon>Streptophyta</taxon>
        <taxon>Embryophyta</taxon>
        <taxon>Tracheophyta</taxon>
        <taxon>Spermatophyta</taxon>
        <taxon>Magnoliopsida</taxon>
        <taxon>eudicotyledons</taxon>
        <taxon>Gunneridae</taxon>
        <taxon>Pentapetalae</taxon>
        <taxon>asterids</taxon>
        <taxon>lamiids</taxon>
        <taxon>Lamiales</taxon>
        <taxon>Lamiaceae</taxon>
        <taxon>Nepetoideae</taxon>
        <taxon>Elsholtzieae</taxon>
        <taxon>Perilla</taxon>
    </lineage>
</organism>
<dbReference type="Proteomes" id="UP001190926">
    <property type="component" value="Unassembled WGS sequence"/>
</dbReference>
<proteinExistence type="predicted"/>
<protein>
    <submittedName>
        <fullName evidence="1">Uncharacterized protein</fullName>
    </submittedName>
</protein>
<gene>
    <name evidence="1" type="ORF">C2S53_014013</name>
</gene>
<sequence length="124" mass="14710">MPRHHSFKQIEYKSDDVIEALIVIRPNYEDLSKIREDEAEYMIMSVNIDTLFDLSFLYRKLMDNDGQTPMFTAATSTRCFQPLHELKFFPQYMAIYEKFRLRSYKDRGKGFSYYSCKVQGDASS</sequence>
<name>A0AAD4IZX1_PERFH</name>
<reference evidence="1 2" key="1">
    <citation type="journal article" date="2021" name="Nat. Commun.">
        <title>Incipient diploidization of the medicinal plant Perilla within 10,000 years.</title>
        <authorList>
            <person name="Zhang Y."/>
            <person name="Shen Q."/>
            <person name="Leng L."/>
            <person name="Zhang D."/>
            <person name="Chen S."/>
            <person name="Shi Y."/>
            <person name="Ning Z."/>
            <person name="Chen S."/>
        </authorList>
    </citation>
    <scope>NUCLEOTIDE SEQUENCE [LARGE SCALE GENOMIC DNA]</scope>
    <source>
        <strain evidence="2">cv. PC099</strain>
    </source>
</reference>
<evidence type="ECO:0000313" key="1">
    <source>
        <dbReference type="EMBL" id="KAH6824653.1"/>
    </source>
</evidence>